<evidence type="ECO:0000313" key="5">
    <source>
        <dbReference type="Proteomes" id="UP001150062"/>
    </source>
</evidence>
<gene>
    <name evidence="4" type="ORF">M0813_27580</name>
</gene>
<dbReference type="InterPro" id="IPR014772">
    <property type="entry name" value="Munc13_dom-2"/>
</dbReference>
<dbReference type="PANTHER" id="PTHR31280">
    <property type="entry name" value="PROTEIN UNC-13 HOMOLOG"/>
    <property type="match status" value="1"/>
</dbReference>
<feature type="compositionally biased region" description="Basic and acidic residues" evidence="2">
    <location>
        <begin position="652"/>
        <end position="714"/>
    </location>
</feature>
<sequence>MLFYSIKQQELLSERNLLLNYILKTQSHLFHNLPQPLKTENVNSAIPQFPLRYTRIPIKTLIVSLMNNDPFDLNEYRLQTSDKLESVEMDNFSFGLKLKPKQKTTDHEFEKENENELNTNLTSTKTITIGGSDSDTENFTDSEIHKSQNDLDNNISNTESDLISNHQKNVPLELKYCQEMGTLSKSLITKIEKRNWVRWPLNLEQINVMSYELCYALCSFEILNGNIKMKEFSTFFKELIFTKTNMNEQQINELFSTVEISTISLFRNLPEKEKNNLIQEMTFNKEKNPKIISSDSKKKDLNSNYILLLLWKMIKKISQDQFSTWGMFSLCLKRRISVFAWIILSYYSPINEEKELKICSVLVECISMIDSQNKFNLKVFQKRLGVIFKIINNLQDIKISKRINSILSFPILTFDKLIKSFPTINEIYKNSFQISLNPVLTLDSILFEFSESLTKLKIYELTNLLKEIENTIDCIQQQKDKENEKIKQQQNEEEQIVEREEEIKEQKDNKDYLEQVIFYGIEILWNIFKDLDSHLFGQFELFGKILKVFLKFSKIIFNDQNKIEIIKLLVLSITKSRYSKMLEIEGIVQLQPSSTNVLSSLVKRISTTLKSDFENIIPQIRKILNVNNDKMDEKEIKKENKKENGDGINHQDIGKNEVGEEKVEIQEKEKEKEKEKENDKKNDKKNENQNENEKEKEKEKEQEKEKEKENENEKKNENLIKVEKKEQKTKDLKIFDLSSFWISNYINLLRPTLFSYFGSIQKLGPGSATLISKLSNFQKWCYDNGCKKIEKTMSLGELVLGPTNTWIIETSERLEKEVDEYILSENFKNIIEEQKYTSIVEIIFNSLTGTLNTVFKLLLHRSYFAILGRMINLIISLTLKYCYFIELSLEYNNDYNYKDNKRRGKESLKQRQKQNKLEQDLKINIKRKLTNTISLSFSSSNKEMNQNFIDNFNQKQKQRQGDKGNRKKKSKNEVNKPWRIKTELPFDKNFEKYSIDELCLRINNFYYINKKLQKIEKLIKTKISNILGITEMEFNKTTKTLLEPFRRLKNQIDDQFLANTIRWMSAKIVFHDLKPYLADTLYIYKPENNRIKDALLKFDPTLEKIVDVLQQDSVIDLILKNLFSDFVLCFEKVLLDGGDSRIFTKDSSFLIKDISIIKNFFMAPDENGNCRGIPRQFANNGFSHVESIISKFFILDTSQLISDFKDLNSKKKTLKINNNPIFSKKNIFKILCHRNEKDAKKFCKKYY</sequence>
<protein>
    <submittedName>
        <fullName evidence="4">Protein unc-13</fullName>
    </submittedName>
</protein>
<comment type="caution">
    <text evidence="4">The sequence shown here is derived from an EMBL/GenBank/DDBJ whole genome shotgun (WGS) entry which is preliminary data.</text>
</comment>
<dbReference type="InterPro" id="IPR008528">
    <property type="entry name" value="unc-13_homologue"/>
</dbReference>
<evidence type="ECO:0000256" key="1">
    <source>
        <dbReference type="SAM" id="Coils"/>
    </source>
</evidence>
<organism evidence="4 5">
    <name type="scientific">Anaeramoeba flamelloides</name>
    <dbReference type="NCBI Taxonomy" id="1746091"/>
    <lineage>
        <taxon>Eukaryota</taxon>
        <taxon>Metamonada</taxon>
        <taxon>Anaeramoebidae</taxon>
        <taxon>Anaeramoeba</taxon>
    </lineage>
</organism>
<accession>A0ABQ8XWW7</accession>
<dbReference type="PANTHER" id="PTHR31280:SF2">
    <property type="entry name" value="PROTEIN UNC-13 HOMOLOG"/>
    <property type="match status" value="1"/>
</dbReference>
<feature type="coiled-coil region" evidence="1">
    <location>
        <begin position="458"/>
        <end position="516"/>
    </location>
</feature>
<evidence type="ECO:0000313" key="4">
    <source>
        <dbReference type="EMBL" id="KAJ6236835.1"/>
    </source>
</evidence>
<reference evidence="4" key="1">
    <citation type="submission" date="2022-08" db="EMBL/GenBank/DDBJ databases">
        <title>Novel sulfate-reducing endosymbionts in the free-living metamonad Anaeramoeba.</title>
        <authorList>
            <person name="Jerlstrom-Hultqvist J."/>
            <person name="Cepicka I."/>
            <person name="Gallot-Lavallee L."/>
            <person name="Salas-Leiva D."/>
            <person name="Curtis B.A."/>
            <person name="Zahonova K."/>
            <person name="Pipaliya S."/>
            <person name="Dacks J."/>
            <person name="Roger A.J."/>
        </authorList>
    </citation>
    <scope>NUCLEOTIDE SEQUENCE</scope>
    <source>
        <strain evidence="4">Schooner1</strain>
    </source>
</reference>
<evidence type="ECO:0000259" key="3">
    <source>
        <dbReference type="PROSITE" id="PS51259"/>
    </source>
</evidence>
<feature type="region of interest" description="Disordered" evidence="2">
    <location>
        <begin position="638"/>
        <end position="714"/>
    </location>
</feature>
<dbReference type="Pfam" id="PF25761">
    <property type="entry name" value="TPR_PATROL1"/>
    <property type="match status" value="1"/>
</dbReference>
<feature type="domain" description="MHD2" evidence="3">
    <location>
        <begin position="1089"/>
        <end position="1204"/>
    </location>
</feature>
<dbReference type="InterPro" id="IPR057984">
    <property type="entry name" value="PATROL1_C"/>
</dbReference>
<evidence type="ECO:0000256" key="2">
    <source>
        <dbReference type="SAM" id="MobiDB-lite"/>
    </source>
</evidence>
<keyword evidence="5" id="KW-1185">Reference proteome</keyword>
<keyword evidence="1" id="KW-0175">Coiled coil</keyword>
<dbReference type="EMBL" id="JAOAOG010000242">
    <property type="protein sequence ID" value="KAJ6236835.1"/>
    <property type="molecule type" value="Genomic_DNA"/>
</dbReference>
<proteinExistence type="predicted"/>
<dbReference type="PROSITE" id="PS51259">
    <property type="entry name" value="MHD2"/>
    <property type="match status" value="1"/>
</dbReference>
<dbReference type="Proteomes" id="UP001150062">
    <property type="component" value="Unassembled WGS sequence"/>
</dbReference>
<feature type="region of interest" description="Disordered" evidence="2">
    <location>
        <begin position="953"/>
        <end position="974"/>
    </location>
</feature>
<name>A0ABQ8XWW7_9EUKA</name>